<comment type="caution">
    <text evidence="1">The sequence shown here is derived from an EMBL/GenBank/DDBJ whole genome shotgun (WGS) entry which is preliminary data.</text>
</comment>
<sequence length="126" mass="12866">MLVTAPATVGAAAVTVKSALTVTPTMVTLTVWAPWAKPGTVRVAVKLPKASVINSVAGRTLTPPMVSAVAALCGWNPEPVTLTEVPTGPEVGDMEMAAFFRLKIWDAAALVKPSVAVTMLVTAAAA</sequence>
<dbReference type="EMBL" id="BARS01040843">
    <property type="protein sequence ID" value="GAG39990.1"/>
    <property type="molecule type" value="Genomic_DNA"/>
</dbReference>
<proteinExistence type="predicted"/>
<name>X0XAA8_9ZZZZ</name>
<gene>
    <name evidence="1" type="ORF">S01H1_62208</name>
</gene>
<feature type="non-terminal residue" evidence="1">
    <location>
        <position position="126"/>
    </location>
</feature>
<reference evidence="1" key="1">
    <citation type="journal article" date="2014" name="Front. Microbiol.">
        <title>High frequency of phylogenetically diverse reductive dehalogenase-homologous genes in deep subseafloor sedimentary metagenomes.</title>
        <authorList>
            <person name="Kawai M."/>
            <person name="Futagami T."/>
            <person name="Toyoda A."/>
            <person name="Takaki Y."/>
            <person name="Nishi S."/>
            <person name="Hori S."/>
            <person name="Arai W."/>
            <person name="Tsubouchi T."/>
            <person name="Morono Y."/>
            <person name="Uchiyama I."/>
            <person name="Ito T."/>
            <person name="Fujiyama A."/>
            <person name="Inagaki F."/>
            <person name="Takami H."/>
        </authorList>
    </citation>
    <scope>NUCLEOTIDE SEQUENCE</scope>
    <source>
        <strain evidence="1">Expedition CK06-06</strain>
    </source>
</reference>
<accession>X0XAA8</accession>
<evidence type="ECO:0000313" key="1">
    <source>
        <dbReference type="EMBL" id="GAG39990.1"/>
    </source>
</evidence>
<dbReference type="AlphaFoldDB" id="X0XAA8"/>
<protein>
    <submittedName>
        <fullName evidence="1">Uncharacterized protein</fullName>
    </submittedName>
</protein>
<organism evidence="1">
    <name type="scientific">marine sediment metagenome</name>
    <dbReference type="NCBI Taxonomy" id="412755"/>
    <lineage>
        <taxon>unclassified sequences</taxon>
        <taxon>metagenomes</taxon>
        <taxon>ecological metagenomes</taxon>
    </lineage>
</organism>